<evidence type="ECO:0000256" key="7">
    <source>
        <dbReference type="ARBA" id="ARBA00023306"/>
    </source>
</evidence>
<evidence type="ECO:0000256" key="9">
    <source>
        <dbReference type="RuleBase" id="RU369076"/>
    </source>
</evidence>
<dbReference type="AlphaFoldDB" id="A0A8I6SIH5"/>
<protein>
    <recommendedName>
        <fullName evidence="9">Protein zwilch</fullName>
    </recommendedName>
</protein>
<dbReference type="InterPro" id="IPR018630">
    <property type="entry name" value="Zwilch"/>
</dbReference>
<dbReference type="RefSeq" id="XP_024083124.1">
    <property type="nucleotide sequence ID" value="XM_024227356.1"/>
</dbReference>
<comment type="subunit">
    <text evidence="9">Component of the RZZ complex.</text>
</comment>
<evidence type="ECO:0000313" key="10">
    <source>
        <dbReference type="EnsemblMetazoa" id="XP_024083124.1"/>
    </source>
</evidence>
<keyword evidence="5 9" id="KW-0498">Mitosis</keyword>
<evidence type="ECO:0000256" key="5">
    <source>
        <dbReference type="ARBA" id="ARBA00022776"/>
    </source>
</evidence>
<keyword evidence="11" id="KW-1185">Reference proteome</keyword>
<keyword evidence="3 9" id="KW-0158">Chromosome</keyword>
<comment type="similarity">
    <text evidence="2 9">Belongs to the ZWILCH family.</text>
</comment>
<dbReference type="PANTHER" id="PTHR15995">
    <property type="entry name" value="PROTEIN ZWILCH HOMOLOG"/>
    <property type="match status" value="1"/>
</dbReference>
<evidence type="ECO:0000256" key="2">
    <source>
        <dbReference type="ARBA" id="ARBA00009062"/>
    </source>
</evidence>
<dbReference type="Proteomes" id="UP000494040">
    <property type="component" value="Unassembled WGS sequence"/>
</dbReference>
<proteinExistence type="inferred from homology"/>
<accession>A0A8I6SIH5</accession>
<evidence type="ECO:0000256" key="6">
    <source>
        <dbReference type="ARBA" id="ARBA00022838"/>
    </source>
</evidence>
<keyword evidence="7 9" id="KW-0131">Cell cycle</keyword>
<dbReference type="GO" id="GO:0034501">
    <property type="term" value="P:protein localization to kinetochore"/>
    <property type="evidence" value="ECO:0007669"/>
    <property type="project" value="UniProtKB-UniRule"/>
</dbReference>
<keyword evidence="4 9" id="KW-0132">Cell division</keyword>
<dbReference type="Pfam" id="PF09817">
    <property type="entry name" value="Zwilch"/>
    <property type="match status" value="1"/>
</dbReference>
<evidence type="ECO:0000313" key="11">
    <source>
        <dbReference type="Proteomes" id="UP000494040"/>
    </source>
</evidence>
<evidence type="ECO:0000256" key="8">
    <source>
        <dbReference type="ARBA" id="ARBA00023328"/>
    </source>
</evidence>
<name>A0A8I6SIH5_CIMLE</name>
<dbReference type="GeneID" id="106661181"/>
<sequence>MGLDNNNKECELKESLAAIKECFEGEDVVVSVRNPPGYITHFLPNEQNREIILVYKSLPPVTNMPSADHQNGSDFIHSAEMSGNPLEAPFGDDTINVTFNFNDVIHTESEINKHCPLSVLSARYCLSMCNTDIKPPLPVWILTDSSDLNKTVLLSTELHNGWNTRCHAVQNNDDITIECMLKSHMKHSFLKNTNQIKYRSKVSSTFNKNLSYCKDNCNEIYSHTMIKMSWDELVVKPPLNSKTLDVQVVTKCHIGSGSDGLAFFWNELLLLNSVLEIIENKQSFRFREQTEPYLQILQKLKSELKKEPQITKENIKALFAPDISFIIAKGETVKTLENILNTFMSVNRPNLDTTDKLWHLLLTCTCIEDISFYIKQVDELNQSLSLFVGNGNISRFATVLQGGHGHISDALEYFVEIGLEKLRKQIYSIFSEARIASPFSLNTPKYLSFSNVKAANWMETARGWLNWICKVYSALELLINTQKALTLRNETMEGHATKLLEEITTRDSKVKGIQWILENRYQELKWPIKSQFIEKQINMIFLNFRTPDYWMLVLESSFKECHHIKSIFTRSNQTVFPSNNMIDLNKSINLNKTDVSIYEQKSNYWLEMHAISNKIS</sequence>
<dbReference type="GO" id="GO:1990423">
    <property type="term" value="C:RZZ complex"/>
    <property type="evidence" value="ECO:0007669"/>
    <property type="project" value="UniProtKB-UniRule"/>
</dbReference>
<dbReference type="GO" id="GO:0051301">
    <property type="term" value="P:cell division"/>
    <property type="evidence" value="ECO:0007669"/>
    <property type="project" value="UniProtKB-UniRule"/>
</dbReference>
<dbReference type="GO" id="GO:0007094">
    <property type="term" value="P:mitotic spindle assembly checkpoint signaling"/>
    <property type="evidence" value="ECO:0007669"/>
    <property type="project" value="UniProtKB-UniRule"/>
</dbReference>
<dbReference type="Gene3D" id="1.20.58.730">
    <property type="match status" value="1"/>
</dbReference>
<comment type="function">
    <text evidence="9">Essential component of the mitotic checkpoint, which prevents cells from prematurely exiting mitosis. Required for the assembly of the dynein-dynactin and MAD1-MAD2 complexes onto kinetochores. Its function related to the spindle assembly machinery is proposed to depend on its association in the mitotic RZZ complex.</text>
</comment>
<evidence type="ECO:0000256" key="1">
    <source>
        <dbReference type="ARBA" id="ARBA00004629"/>
    </source>
</evidence>
<dbReference type="EnsemblMetazoa" id="XM_024227356.1">
    <property type="protein sequence ID" value="XP_024083124.1"/>
    <property type="gene ID" value="LOC106661181"/>
</dbReference>
<dbReference type="OrthoDB" id="5556307at2759"/>
<keyword evidence="8 9" id="KW-0137">Centromere</keyword>
<dbReference type="PANTHER" id="PTHR15995:SF1">
    <property type="entry name" value="PROTEIN ZWILCH HOMOLOG"/>
    <property type="match status" value="1"/>
</dbReference>
<dbReference type="OMA" id="NISCLAN"/>
<reference evidence="10" key="1">
    <citation type="submission" date="2022-01" db="UniProtKB">
        <authorList>
            <consortium name="EnsemblMetazoa"/>
        </authorList>
    </citation>
    <scope>IDENTIFICATION</scope>
</reference>
<comment type="subcellular location">
    <subcellularLocation>
        <location evidence="1 9">Chromosome</location>
        <location evidence="1 9">Centromere</location>
        <location evidence="1 9">Kinetochore</location>
    </subcellularLocation>
</comment>
<organism evidence="10 11">
    <name type="scientific">Cimex lectularius</name>
    <name type="common">Bed bug</name>
    <name type="synonym">Acanthia lectularia</name>
    <dbReference type="NCBI Taxonomy" id="79782"/>
    <lineage>
        <taxon>Eukaryota</taxon>
        <taxon>Metazoa</taxon>
        <taxon>Ecdysozoa</taxon>
        <taxon>Arthropoda</taxon>
        <taxon>Hexapoda</taxon>
        <taxon>Insecta</taxon>
        <taxon>Pterygota</taxon>
        <taxon>Neoptera</taxon>
        <taxon>Paraneoptera</taxon>
        <taxon>Hemiptera</taxon>
        <taxon>Heteroptera</taxon>
        <taxon>Panheteroptera</taxon>
        <taxon>Cimicomorpha</taxon>
        <taxon>Cimicidae</taxon>
        <taxon>Cimex</taxon>
    </lineage>
</organism>
<evidence type="ECO:0000256" key="4">
    <source>
        <dbReference type="ARBA" id="ARBA00022618"/>
    </source>
</evidence>
<evidence type="ECO:0000256" key="3">
    <source>
        <dbReference type="ARBA" id="ARBA00022454"/>
    </source>
</evidence>
<keyword evidence="6 9" id="KW-0995">Kinetochore</keyword>